<dbReference type="Gene3D" id="3.40.1620.10">
    <property type="entry name" value="YefM-like domain"/>
    <property type="match status" value="1"/>
</dbReference>
<proteinExistence type="inferred from homology"/>
<gene>
    <name evidence="3" type="ORF">I4641_21330</name>
</gene>
<comment type="caution">
    <text evidence="3">The sequence shown here is derived from an EMBL/GenBank/DDBJ whole genome shotgun (WGS) entry which is preliminary data.</text>
</comment>
<dbReference type="EMBL" id="JADWDC010000088">
    <property type="protein sequence ID" value="MCC0179506.1"/>
    <property type="molecule type" value="Genomic_DNA"/>
</dbReference>
<dbReference type="Pfam" id="PF02604">
    <property type="entry name" value="PhdYeFM_antitox"/>
    <property type="match status" value="1"/>
</dbReference>
<dbReference type="InterPro" id="IPR036165">
    <property type="entry name" value="YefM-like_sf"/>
</dbReference>
<organism evidence="3 4">
    <name type="scientific">Waterburya agarophytonicola KI4</name>
    <dbReference type="NCBI Taxonomy" id="2874699"/>
    <lineage>
        <taxon>Bacteria</taxon>
        <taxon>Bacillati</taxon>
        <taxon>Cyanobacteriota</taxon>
        <taxon>Cyanophyceae</taxon>
        <taxon>Pleurocapsales</taxon>
        <taxon>Hyellaceae</taxon>
        <taxon>Waterburya</taxon>
        <taxon>Waterburya agarophytonicola</taxon>
    </lineage>
</organism>
<dbReference type="NCBIfam" id="TIGR01552">
    <property type="entry name" value="phd_fam"/>
    <property type="match status" value="1"/>
</dbReference>
<name>A0A964BZE7_9CYAN</name>
<sequence length="79" mass="8902">MKQENEKIGAGEFKTHCLKLIDKVNQSKKPITITKHGKPMAKLTPIEDEAYSLFGCLKDTVEIKEDIVEGIGEDWEVDV</sequence>
<evidence type="ECO:0000256" key="1">
    <source>
        <dbReference type="ARBA" id="ARBA00009981"/>
    </source>
</evidence>
<dbReference type="Proteomes" id="UP000729733">
    <property type="component" value="Unassembled WGS sequence"/>
</dbReference>
<reference evidence="3" key="1">
    <citation type="journal article" date="2021" name="Antonie Van Leeuwenhoek">
        <title>Draft genome and description of Waterburya agarophytonicola gen. nov. sp. nov. (Pleurocapsales, Cyanobacteria): a seaweed symbiont.</title>
        <authorList>
            <person name="Bonthond G."/>
            <person name="Shalygin S."/>
            <person name="Bayer T."/>
            <person name="Weinberger F."/>
        </authorList>
    </citation>
    <scope>NUCLEOTIDE SEQUENCE</scope>
    <source>
        <strain evidence="3">KI4</strain>
    </source>
</reference>
<dbReference type="RefSeq" id="WP_229642605.1">
    <property type="nucleotide sequence ID" value="NZ_JADWDC010000088.1"/>
</dbReference>
<evidence type="ECO:0000313" key="4">
    <source>
        <dbReference type="Proteomes" id="UP000729733"/>
    </source>
</evidence>
<dbReference type="AlphaFoldDB" id="A0A964BZE7"/>
<evidence type="ECO:0000313" key="3">
    <source>
        <dbReference type="EMBL" id="MCC0179506.1"/>
    </source>
</evidence>
<keyword evidence="4" id="KW-1185">Reference proteome</keyword>
<protein>
    <recommendedName>
        <fullName evidence="2">Antitoxin</fullName>
    </recommendedName>
</protein>
<evidence type="ECO:0000256" key="2">
    <source>
        <dbReference type="RuleBase" id="RU362080"/>
    </source>
</evidence>
<dbReference type="InterPro" id="IPR006442">
    <property type="entry name" value="Antitoxin_Phd/YefM"/>
</dbReference>
<dbReference type="SUPFAM" id="SSF143120">
    <property type="entry name" value="YefM-like"/>
    <property type="match status" value="1"/>
</dbReference>
<comment type="function">
    <text evidence="2">Antitoxin component of a type II toxin-antitoxin (TA) system.</text>
</comment>
<comment type="similarity">
    <text evidence="1 2">Belongs to the phD/YefM antitoxin family.</text>
</comment>
<accession>A0A964BZE7</accession>